<dbReference type="STRING" id="336983.ENSCANP00000038588"/>
<feature type="domain" description="C1q" evidence="9">
    <location>
        <begin position="253"/>
        <end position="388"/>
    </location>
</feature>
<keyword evidence="3" id="KW-0272">Extracellular matrix</keyword>
<reference evidence="10" key="1">
    <citation type="submission" date="2025-08" db="UniProtKB">
        <authorList>
            <consortium name="Ensembl"/>
        </authorList>
    </citation>
    <scope>IDENTIFICATION</scope>
</reference>
<dbReference type="GO" id="GO:0005576">
    <property type="term" value="C:extracellular region"/>
    <property type="evidence" value="ECO:0007669"/>
    <property type="project" value="UniProtKB-SubCell"/>
</dbReference>
<dbReference type="PROSITE" id="PS50871">
    <property type="entry name" value="C1Q"/>
    <property type="match status" value="1"/>
</dbReference>
<evidence type="ECO:0000256" key="8">
    <source>
        <dbReference type="SAM" id="SignalP"/>
    </source>
</evidence>
<feature type="compositionally biased region" description="Basic and acidic residues" evidence="7">
    <location>
        <begin position="162"/>
        <end position="192"/>
    </location>
</feature>
<evidence type="ECO:0000256" key="7">
    <source>
        <dbReference type="SAM" id="MobiDB-lite"/>
    </source>
</evidence>
<dbReference type="InterPro" id="IPR008983">
    <property type="entry name" value="Tumour_necrosis_fac-like_dom"/>
</dbReference>
<keyword evidence="5" id="KW-0176">Collagen</keyword>
<feature type="compositionally biased region" description="Basic and acidic residues" evidence="7">
    <location>
        <begin position="146"/>
        <end position="155"/>
    </location>
</feature>
<comment type="subcellular location">
    <subcellularLocation>
        <location evidence="1">Secreted</location>
        <location evidence="1">Extracellular space</location>
        <location evidence="1">Extracellular matrix</location>
    </subcellularLocation>
</comment>
<keyword evidence="6" id="KW-0325">Glycoprotein</keyword>
<dbReference type="Gene3D" id="2.60.120.40">
    <property type="match status" value="1"/>
</dbReference>
<keyword evidence="2" id="KW-0964">Secreted</keyword>
<evidence type="ECO:0000256" key="1">
    <source>
        <dbReference type="ARBA" id="ARBA00004498"/>
    </source>
</evidence>
<dbReference type="SMART" id="SM00110">
    <property type="entry name" value="C1Q"/>
    <property type="match status" value="1"/>
</dbReference>
<dbReference type="InterPro" id="IPR001073">
    <property type="entry name" value="C1q_dom"/>
</dbReference>
<keyword evidence="11" id="KW-1185">Reference proteome</keyword>
<proteinExistence type="predicted"/>
<evidence type="ECO:0000259" key="9">
    <source>
        <dbReference type="PROSITE" id="PS50871"/>
    </source>
</evidence>
<evidence type="ECO:0000256" key="5">
    <source>
        <dbReference type="ARBA" id="ARBA00023119"/>
    </source>
</evidence>
<evidence type="ECO:0000256" key="2">
    <source>
        <dbReference type="ARBA" id="ARBA00022525"/>
    </source>
</evidence>
<dbReference type="SUPFAM" id="SSF49842">
    <property type="entry name" value="TNF-like"/>
    <property type="match status" value="1"/>
</dbReference>
<dbReference type="FunFam" id="2.60.120.40:FF:000001">
    <property type="entry name" value="Complement C1q B chain"/>
    <property type="match status" value="1"/>
</dbReference>
<evidence type="ECO:0000256" key="4">
    <source>
        <dbReference type="ARBA" id="ARBA00022729"/>
    </source>
</evidence>
<dbReference type="Pfam" id="PF00386">
    <property type="entry name" value="C1q"/>
    <property type="match status" value="1"/>
</dbReference>
<feature type="region of interest" description="Disordered" evidence="7">
    <location>
        <begin position="110"/>
        <end position="245"/>
    </location>
</feature>
<dbReference type="Ensembl" id="ENSCANT00000061846.1">
    <property type="protein sequence ID" value="ENSCANP00000038588.1"/>
    <property type="gene ID" value="ENSCANG00000042974.1"/>
</dbReference>
<reference evidence="10" key="2">
    <citation type="submission" date="2025-09" db="UniProtKB">
        <authorList>
            <consortium name="Ensembl"/>
        </authorList>
    </citation>
    <scope>IDENTIFICATION</scope>
</reference>
<dbReference type="InterPro" id="IPR050392">
    <property type="entry name" value="Collagen/C1q_domain"/>
</dbReference>
<evidence type="ECO:0000256" key="6">
    <source>
        <dbReference type="ARBA" id="ARBA00023180"/>
    </source>
</evidence>
<dbReference type="PANTHER" id="PTHR15427:SF51">
    <property type="entry name" value="OTOLIN 1"/>
    <property type="match status" value="1"/>
</dbReference>
<dbReference type="InterPro" id="IPR008160">
    <property type="entry name" value="Collagen"/>
</dbReference>
<protein>
    <recommendedName>
        <fullName evidence="9">C1q domain-containing protein</fullName>
    </recommendedName>
</protein>
<feature type="chain" id="PRO_5014348494" description="C1q domain-containing protein" evidence="8">
    <location>
        <begin position="19"/>
        <end position="392"/>
    </location>
</feature>
<dbReference type="Proteomes" id="UP000233080">
    <property type="component" value="Unassembled WGS sequence"/>
</dbReference>
<dbReference type="GO" id="GO:0005581">
    <property type="term" value="C:collagen trimer"/>
    <property type="evidence" value="ECO:0007669"/>
    <property type="project" value="UniProtKB-KW"/>
</dbReference>
<dbReference type="PANTHER" id="PTHR15427">
    <property type="entry name" value="EMILIN ELASTIN MICROFIBRIL INTERFACE-LOCATED PROTEIN ELASTIN MICROFIBRIL INTERFACER"/>
    <property type="match status" value="1"/>
</dbReference>
<evidence type="ECO:0000256" key="3">
    <source>
        <dbReference type="ARBA" id="ARBA00022530"/>
    </source>
</evidence>
<name>A0A2K5KBV9_COLAP</name>
<keyword evidence="4 8" id="KW-0732">Signal</keyword>
<dbReference type="OMA" id="ECGIFGE"/>
<feature type="region of interest" description="Disordered" evidence="7">
    <location>
        <begin position="32"/>
        <end position="54"/>
    </location>
</feature>
<dbReference type="PRINTS" id="PR00007">
    <property type="entry name" value="COMPLEMNTC1Q"/>
</dbReference>
<evidence type="ECO:0000313" key="11">
    <source>
        <dbReference type="Proteomes" id="UP000233080"/>
    </source>
</evidence>
<accession>A0A2K5KBV9</accession>
<dbReference type="Pfam" id="PF01391">
    <property type="entry name" value="Collagen"/>
    <property type="match status" value="2"/>
</dbReference>
<dbReference type="AlphaFoldDB" id="A0A2K5KBV9"/>
<feature type="signal peptide" evidence="8">
    <location>
        <begin position="1"/>
        <end position="18"/>
    </location>
</feature>
<feature type="compositionally biased region" description="Basic and acidic residues" evidence="7">
    <location>
        <begin position="33"/>
        <end position="42"/>
    </location>
</feature>
<organism evidence="10 11">
    <name type="scientific">Colobus angolensis palliatus</name>
    <name type="common">Peters' Angolan colobus</name>
    <dbReference type="NCBI Taxonomy" id="336983"/>
    <lineage>
        <taxon>Eukaryota</taxon>
        <taxon>Metazoa</taxon>
        <taxon>Chordata</taxon>
        <taxon>Craniata</taxon>
        <taxon>Vertebrata</taxon>
        <taxon>Euteleostomi</taxon>
        <taxon>Mammalia</taxon>
        <taxon>Eutheria</taxon>
        <taxon>Euarchontoglires</taxon>
        <taxon>Primates</taxon>
        <taxon>Haplorrhini</taxon>
        <taxon>Catarrhini</taxon>
        <taxon>Cercopithecidae</taxon>
        <taxon>Colobinae</taxon>
        <taxon>Colobus</taxon>
    </lineage>
</organism>
<evidence type="ECO:0000313" key="10">
    <source>
        <dbReference type="Ensembl" id="ENSCANP00000038588.1"/>
    </source>
</evidence>
<feature type="compositionally biased region" description="Low complexity" evidence="7">
    <location>
        <begin position="213"/>
        <end position="227"/>
    </location>
</feature>
<sequence>MWMFSWLCPILIILAIAGMNTIAKTTPYTKFTKKSERREMPKGLKPSSGPPPEEETLFTEMAEMAESITKPSALDSVFGTGTLFPFENFTLDTADFFLNCCDCCSPVPGQKGEPGETGQPGAKGETGNLGIPGPPGVVGPQGPKGYKGEKGEMGDKGYCGDSGERGGKGQKGEVGMKGEKGSKGDSGMEGKSGHSGLPGAKGDPGVKGEKGELGPPGLLGPTGPKGDTGSKGVRGPIGKKGFRGFKGSKGEVARVPRSAFSAALSKPFPPPNIPIKFEKVLYNDQGNYSPATGKFNCSIPGTYVFSYHVTVRGRPAQISLVAQNKKQFKSRETLYGHEIDQASLLIILKLSAGDQVWLEVSKDWNGVYVSAEDDSVFTGFLLYPEETSGISP</sequence>